<dbReference type="Pfam" id="PF00128">
    <property type="entry name" value="Alpha-amylase"/>
    <property type="match status" value="1"/>
</dbReference>
<feature type="repeat" description="Cell wall-binding" evidence="7">
    <location>
        <begin position="1445"/>
        <end position="1464"/>
    </location>
</feature>
<dbReference type="Proteomes" id="UP000238081">
    <property type="component" value="Unassembled WGS sequence"/>
</dbReference>
<gene>
    <name evidence="13" type="ORF">AWN73_13510</name>
</gene>
<dbReference type="InterPro" id="IPR006047">
    <property type="entry name" value="GH13_cat_dom"/>
</dbReference>
<dbReference type="InterPro" id="IPR031965">
    <property type="entry name" value="CBM26"/>
</dbReference>
<dbReference type="EMBL" id="LRDH01000105">
    <property type="protein sequence ID" value="PPV14887.1"/>
    <property type="molecule type" value="Genomic_DNA"/>
</dbReference>
<keyword evidence="4 10" id="KW-0732">Signal</keyword>
<organism evidence="13 14">
    <name type="scientific">Clostridium butyricum</name>
    <dbReference type="NCBI Taxonomy" id="1492"/>
    <lineage>
        <taxon>Bacteria</taxon>
        <taxon>Bacillati</taxon>
        <taxon>Bacillota</taxon>
        <taxon>Clostridia</taxon>
        <taxon>Eubacteriales</taxon>
        <taxon>Clostridiaceae</taxon>
        <taxon>Clostridium</taxon>
    </lineage>
</organism>
<feature type="repeat" description="Cell wall-binding" evidence="7">
    <location>
        <begin position="1405"/>
        <end position="1424"/>
    </location>
</feature>
<evidence type="ECO:0000256" key="3">
    <source>
        <dbReference type="ARBA" id="ARBA00022723"/>
    </source>
</evidence>
<evidence type="ECO:0000256" key="5">
    <source>
        <dbReference type="ARBA" id="ARBA00022737"/>
    </source>
</evidence>
<feature type="domain" description="Alpha-amylase C-terminal" evidence="11">
    <location>
        <begin position="409"/>
        <end position="490"/>
    </location>
</feature>
<dbReference type="SMART" id="SM00642">
    <property type="entry name" value="Aamy"/>
    <property type="match status" value="1"/>
</dbReference>
<feature type="signal peptide" evidence="10">
    <location>
        <begin position="1"/>
        <end position="32"/>
    </location>
</feature>
<evidence type="ECO:0000256" key="7">
    <source>
        <dbReference type="PROSITE-ProRule" id="PRU00591"/>
    </source>
</evidence>
<comment type="caution">
    <text evidence="13">The sequence shown here is derived from an EMBL/GenBank/DDBJ whole genome shotgun (WGS) entry which is preliminary data.</text>
</comment>
<keyword evidence="6" id="KW-0106">Calcium</keyword>
<dbReference type="PANTHER" id="PTHR10357">
    <property type="entry name" value="ALPHA-AMYLASE FAMILY MEMBER"/>
    <property type="match status" value="1"/>
</dbReference>
<dbReference type="SUPFAM" id="SSF51011">
    <property type="entry name" value="Glycosyl hydrolase domain"/>
    <property type="match status" value="1"/>
</dbReference>
<comment type="similarity">
    <text evidence="2 8">Belongs to the glycosyl hydrolase 13 family.</text>
</comment>
<feature type="chain" id="PRO_5007387961" evidence="10">
    <location>
        <begin position="33"/>
        <end position="1482"/>
    </location>
</feature>
<evidence type="ECO:0000256" key="9">
    <source>
        <dbReference type="SAM" id="MobiDB-lite"/>
    </source>
</evidence>
<dbReference type="GO" id="GO:0046872">
    <property type="term" value="F:metal ion binding"/>
    <property type="evidence" value="ECO:0007669"/>
    <property type="project" value="UniProtKB-KW"/>
</dbReference>
<dbReference type="InterPro" id="IPR013780">
    <property type="entry name" value="Glyco_hydro_b"/>
</dbReference>
<feature type="region of interest" description="Disordered" evidence="9">
    <location>
        <begin position="1066"/>
        <end position="1107"/>
    </location>
</feature>
<feature type="repeat" description="Cell wall-binding" evidence="7">
    <location>
        <begin position="1425"/>
        <end position="1444"/>
    </location>
</feature>
<dbReference type="Gene3D" id="2.60.40.2700">
    <property type="match status" value="1"/>
</dbReference>
<dbReference type="Gene3D" id="2.10.270.10">
    <property type="entry name" value="Cholin Binding"/>
    <property type="match status" value="2"/>
</dbReference>
<dbReference type="Pfam" id="PF01473">
    <property type="entry name" value="Choline_bind_1"/>
    <property type="match status" value="1"/>
</dbReference>
<dbReference type="Gene3D" id="2.60.40.10">
    <property type="entry name" value="Immunoglobulins"/>
    <property type="match status" value="6"/>
</dbReference>
<dbReference type="GO" id="GO:0016829">
    <property type="term" value="F:lyase activity"/>
    <property type="evidence" value="ECO:0007669"/>
    <property type="project" value="UniProtKB-KW"/>
</dbReference>
<keyword evidence="13" id="KW-0456">Lyase</keyword>
<dbReference type="GO" id="GO:0005975">
    <property type="term" value="P:carbohydrate metabolic process"/>
    <property type="evidence" value="ECO:0007669"/>
    <property type="project" value="InterPro"/>
</dbReference>
<name>A0A0A6SLG2_CLOBU</name>
<evidence type="ECO:0000256" key="10">
    <source>
        <dbReference type="SAM" id="SignalP"/>
    </source>
</evidence>
<reference evidence="13 14" key="1">
    <citation type="submission" date="2016-01" db="EMBL/GenBank/DDBJ databases">
        <title>Characterization of the Clostridium difficile lineages that are prevalent in Hong Kong and China.</title>
        <authorList>
            <person name="Kwok J.S.-L."/>
            <person name="Lam W.-Y."/>
            <person name="Ip M."/>
            <person name="Chan T.-F."/>
            <person name="Hawkey P.M."/>
            <person name="Tsui S.K.-W."/>
        </authorList>
    </citation>
    <scope>NUCLEOTIDE SEQUENCE [LARGE SCALE GENOMIC DNA]</scope>
    <source>
        <strain evidence="13 14">300064</strain>
    </source>
</reference>
<dbReference type="PRINTS" id="PR00110">
    <property type="entry name" value="ALPHAAMYLASE"/>
</dbReference>
<dbReference type="RefSeq" id="WP_043662363.1">
    <property type="nucleotide sequence ID" value="NZ_JSEG01000003.1"/>
</dbReference>
<accession>A0A0A6SLG2</accession>
<evidence type="ECO:0000256" key="8">
    <source>
        <dbReference type="RuleBase" id="RU003615"/>
    </source>
</evidence>
<dbReference type="InterPro" id="IPR031319">
    <property type="entry name" value="A-amylase_C"/>
</dbReference>
<dbReference type="PANTHER" id="PTHR10357:SF215">
    <property type="entry name" value="ALPHA-AMYLASE 1"/>
    <property type="match status" value="1"/>
</dbReference>
<dbReference type="CDD" id="cd11315">
    <property type="entry name" value="AmyAc_bac1_AmyA"/>
    <property type="match status" value="1"/>
</dbReference>
<feature type="compositionally biased region" description="Basic and acidic residues" evidence="9">
    <location>
        <begin position="1357"/>
        <end position="1366"/>
    </location>
</feature>
<dbReference type="Gene3D" id="2.60.40.1180">
    <property type="entry name" value="Golgi alpha-mannosidase II"/>
    <property type="match status" value="1"/>
</dbReference>
<evidence type="ECO:0000256" key="6">
    <source>
        <dbReference type="ARBA" id="ARBA00022837"/>
    </source>
</evidence>
<evidence type="ECO:0000256" key="1">
    <source>
        <dbReference type="ARBA" id="ARBA00001913"/>
    </source>
</evidence>
<feature type="compositionally biased region" description="Polar residues" evidence="9">
    <location>
        <begin position="1347"/>
        <end position="1356"/>
    </location>
</feature>
<keyword evidence="3" id="KW-0479">Metal-binding</keyword>
<evidence type="ECO:0000256" key="2">
    <source>
        <dbReference type="ARBA" id="ARBA00008061"/>
    </source>
</evidence>
<dbReference type="InterPro" id="IPR017853">
    <property type="entry name" value="GH"/>
</dbReference>
<feature type="region of interest" description="Disordered" evidence="9">
    <location>
        <begin position="1313"/>
        <end position="1366"/>
    </location>
</feature>
<comment type="cofactor">
    <cofactor evidence="1">
        <name>Ca(2+)</name>
        <dbReference type="ChEBI" id="CHEBI:29108"/>
    </cofactor>
</comment>
<dbReference type="GO" id="GO:0004556">
    <property type="term" value="F:alpha-amylase activity"/>
    <property type="evidence" value="ECO:0007669"/>
    <property type="project" value="InterPro"/>
</dbReference>
<evidence type="ECO:0000256" key="4">
    <source>
        <dbReference type="ARBA" id="ARBA00022729"/>
    </source>
</evidence>
<feature type="domain" description="Glycosyl hydrolase family 13 catalytic" evidence="12">
    <location>
        <begin position="53"/>
        <end position="401"/>
    </location>
</feature>
<dbReference type="InterPro" id="IPR013783">
    <property type="entry name" value="Ig-like_fold"/>
</dbReference>
<dbReference type="InterPro" id="IPR018337">
    <property type="entry name" value="Cell_wall/Cho-bd_repeat"/>
</dbReference>
<dbReference type="SUPFAM" id="SSF51445">
    <property type="entry name" value="(Trans)glycosidases"/>
    <property type="match status" value="1"/>
</dbReference>
<dbReference type="PROSITE" id="PS51170">
    <property type="entry name" value="CW"/>
    <property type="match status" value="4"/>
</dbReference>
<dbReference type="Pfam" id="PF19127">
    <property type="entry name" value="Choline_bind_3"/>
    <property type="match status" value="1"/>
</dbReference>
<dbReference type="SUPFAM" id="SSF69360">
    <property type="entry name" value="Cell wall binding repeat"/>
    <property type="match status" value="1"/>
</dbReference>
<feature type="repeat" description="Cell wall-binding" evidence="7">
    <location>
        <begin position="1385"/>
        <end position="1404"/>
    </location>
</feature>
<dbReference type="SMART" id="SM00632">
    <property type="entry name" value="Aamy_C"/>
    <property type="match status" value="1"/>
</dbReference>
<evidence type="ECO:0000313" key="13">
    <source>
        <dbReference type="EMBL" id="PPV14887.1"/>
    </source>
</evidence>
<dbReference type="Pfam" id="PF16738">
    <property type="entry name" value="CBM26"/>
    <property type="match status" value="6"/>
</dbReference>
<evidence type="ECO:0000259" key="12">
    <source>
        <dbReference type="SMART" id="SM00642"/>
    </source>
</evidence>
<evidence type="ECO:0000313" key="14">
    <source>
        <dbReference type="Proteomes" id="UP000238081"/>
    </source>
</evidence>
<protein>
    <submittedName>
        <fullName evidence="13">Alpha-amlyase</fullName>
    </submittedName>
</protein>
<evidence type="ECO:0000259" key="11">
    <source>
        <dbReference type="SMART" id="SM00632"/>
    </source>
</evidence>
<sequence length="1482" mass="165612">MVKNKIKKLVAIGTVFFSLVSFSPNLSLVAYADTIQESQVNESTRLTYEEEQGSILHAWDWSFNNIVNNIEAISKAGYKSIQVSPIQGNIDINGEITSNEKWWVLYQPINFKIGNKQLGTEEEFKKMCEVAHSKGIDIIVDIIVNHTGNNGSNADTPSENVDQEIKDLGADAWHSLKPVESWNSRYCVTQEDIGLPDLNTENHKIQEMAKEYLQQCLKSGADGFRFDTAKHVGLPNESDDNGKVVKSDFWPNVLEGLKTNDGTTPYIYGEVLQGGADNFKEYSKYINLTSSNYGGSVRSAVGLNGNPDVSKIEDYNSDGVSPKRLISWVESHDTYANDSEESTALTDEQIRNGWALIASRAYANPLFFNRPAGRGKLDGSIGDCGDDNWRNPDVVAVNKFRNAMLNQDEKLVEINKEIMMIERGTSSDSKAKGVVIVNLGEDYTASGLDVNLENGTYDNCGINDSSFTVNEGKISGVIKKGITVLYKDGQKEENVQSPVVSVDKENQSFQDKLDLTLKAENSTNATYSVNDGAKVPYVDGAKVTIGSDITPGESVKLTLEATNADGTRTAKETYTYVKKAVGSTATVYFEKPDDWDTPLYVYAKNEVNEQNKAWPGEKMTKIGDKLYKYELKDWTNSNVIINDSYAGKHQTSSLNLKYNGMMKYSKDGNWTETQPIAEDPNVTPDIEKQGTSKVYIQIPESWKDESGKYYDDVCVYMYGVQELAKWPGVPMEKVEGKEGLYTYTLPAGLEGSMVLFNAKGGNVQVPKDTGFKAPKDSTMIYDGEWKEYLNGTSKAYFRKPADWKEPNIYVWKDDSSEVAKWPGIPMTKVEGTETLYSYTLPENYGDANIIFNDGSNKTDDLKLPSEKAMIYDNGEFRDYTTDDLEEPEVQNDKEGITKVYFKNTSGWEKVKVYAYNDGTSEKVKDWPGESAKDEGNDLYSYSLPKGFESATVIFNNGSGGTGNQTGNLQTKTGNTMIYDEESDSLKSMSKVYFKNTYGWDKVRVHYWVDGGSSTTWPGETPVYYGDDLYGLTLPEGFENANVIFNNNNKGEQTKTVKVTDGETKIFIGNDETPEGGLGGEWRDFAKSDIPSGTDTDKPDEGNDDDVSDKLTKAYFENKDGWENLRVYFYTEKSDGSMNKEFSKWPGVELTSEGNDLYSYIFPKGYKNSTLIFNGTVTTSAAVSVDGTETTEKSVQTENLKIKAGELMIYSNGTWDKYTGENPDKDDDTSKVKKVSINGTFKVGNTLKTQMFNADGKEITPEVSYQWYRASSQSGEFEKIDGAINSQYKLTSSDKSKYIKVLVTDKDDSEVYSQVTSRISSSSSSHHSHNSSNSVSNDTSSNNDSVTENKVTNNNVPEKTESKLDKEGWNLNSDGTWIFVEKGNKVTGWKQVNNLWYFMNDNGVMNTGWKQINNTWYYMNNSGSMMTGWQFINNKWYYLNESGDMATGWKDVNGIWYYLYSDGSMAYNTIIDGYNLDVSGAWI</sequence>
<proteinExistence type="inferred from homology"/>
<keyword evidence="5" id="KW-0677">Repeat</keyword>
<dbReference type="InterPro" id="IPR006046">
    <property type="entry name" value="Alpha_amylase"/>
</dbReference>
<dbReference type="Gene3D" id="3.20.20.80">
    <property type="entry name" value="Glycosidases"/>
    <property type="match status" value="1"/>
</dbReference>
<feature type="compositionally biased region" description="Low complexity" evidence="9">
    <location>
        <begin position="1319"/>
        <end position="1345"/>
    </location>
</feature>